<dbReference type="PANTHER" id="PTHR43798">
    <property type="entry name" value="MONOACYLGLYCEROL LIPASE"/>
    <property type="match status" value="1"/>
</dbReference>
<dbReference type="EMBL" id="QNSB01000002">
    <property type="protein sequence ID" value="RBP73600.1"/>
    <property type="molecule type" value="Genomic_DNA"/>
</dbReference>
<proteinExistence type="predicted"/>
<comment type="caution">
    <text evidence="3">The sequence shown here is derived from an EMBL/GenBank/DDBJ whole genome shotgun (WGS) entry which is preliminary data.</text>
</comment>
<keyword evidence="4" id="KW-1185">Reference proteome</keyword>
<accession>A0A366IP94</accession>
<dbReference type="RefSeq" id="WP_113902992.1">
    <property type="nucleotide sequence ID" value="NZ_QNSB01000002.1"/>
</dbReference>
<dbReference type="GO" id="GO:0016020">
    <property type="term" value="C:membrane"/>
    <property type="evidence" value="ECO:0007669"/>
    <property type="project" value="TreeGrafter"/>
</dbReference>
<keyword evidence="1" id="KW-0378">Hydrolase</keyword>
<dbReference type="AlphaFoldDB" id="A0A366IP94"/>
<dbReference type="InterPro" id="IPR029058">
    <property type="entry name" value="AB_hydrolase_fold"/>
</dbReference>
<dbReference type="InterPro" id="IPR000073">
    <property type="entry name" value="AB_hydrolase_1"/>
</dbReference>
<protein>
    <submittedName>
        <fullName evidence="3">Pimeloyl-ACP methyl ester carboxylesterase</fullName>
    </submittedName>
</protein>
<dbReference type="Pfam" id="PF00561">
    <property type="entry name" value="Abhydrolase_1"/>
    <property type="match status" value="1"/>
</dbReference>
<dbReference type="Gene3D" id="3.40.50.1820">
    <property type="entry name" value="alpha/beta hydrolase"/>
    <property type="match status" value="1"/>
</dbReference>
<gene>
    <name evidence="3" type="ORF">DFO65_102128</name>
</gene>
<feature type="domain" description="AB hydrolase-1" evidence="2">
    <location>
        <begin position="21"/>
        <end position="242"/>
    </location>
</feature>
<dbReference type="PANTHER" id="PTHR43798:SF31">
    <property type="entry name" value="AB HYDROLASE SUPERFAMILY PROTEIN YCLE"/>
    <property type="match status" value="1"/>
</dbReference>
<reference evidence="3 4" key="1">
    <citation type="submission" date="2018-06" db="EMBL/GenBank/DDBJ databases">
        <title>Freshwater and sediment microbial communities from various areas in North America, analyzing microbe dynamics in response to fracking.</title>
        <authorList>
            <person name="Lamendella R."/>
        </authorList>
    </citation>
    <scope>NUCLEOTIDE SEQUENCE [LARGE SCALE GENOMIC DNA]</scope>
    <source>
        <strain evidence="3 4">3b_TX</strain>
    </source>
</reference>
<dbReference type="PRINTS" id="PR00111">
    <property type="entry name" value="ABHYDROLASE"/>
</dbReference>
<name>A0A366IP94_9MICO</name>
<dbReference type="GO" id="GO:0016787">
    <property type="term" value="F:hydrolase activity"/>
    <property type="evidence" value="ECO:0007669"/>
    <property type="project" value="UniProtKB-KW"/>
</dbReference>
<dbReference type="Proteomes" id="UP000253509">
    <property type="component" value="Unassembled WGS sequence"/>
</dbReference>
<sequence>MTRAWDGCPLAVQVSGPAEAPALLLLQGQSNSHTWWQRTRGEFEPQIRTITFDYRGTGRSRGPMGDASSSGFAADAVAVLDFLGIPGAAVYGTSMGGRIAQMIAIDHPDRVDALVLGCTTPGGSHAIKRPRQVGRALATLRGAEYLDYLHSLFYTPDWPGTPTDSTLLGDPSMSSAESAAHLRISAEHDAWDRLPSITAPTLVIHGDADLMNPVGNARLLHERIPDSRLVILPGGRHGFFEEFADQVTPEIIGFLADPNG</sequence>
<dbReference type="InterPro" id="IPR050266">
    <property type="entry name" value="AB_hydrolase_sf"/>
</dbReference>
<evidence type="ECO:0000256" key="1">
    <source>
        <dbReference type="ARBA" id="ARBA00022801"/>
    </source>
</evidence>
<evidence type="ECO:0000313" key="3">
    <source>
        <dbReference type="EMBL" id="RBP73600.1"/>
    </source>
</evidence>
<dbReference type="SUPFAM" id="SSF53474">
    <property type="entry name" value="alpha/beta-Hydrolases"/>
    <property type="match status" value="1"/>
</dbReference>
<evidence type="ECO:0000313" key="4">
    <source>
        <dbReference type="Proteomes" id="UP000253509"/>
    </source>
</evidence>
<evidence type="ECO:0000259" key="2">
    <source>
        <dbReference type="Pfam" id="PF00561"/>
    </source>
</evidence>
<organism evidence="3 4">
    <name type="scientific">Brevibacterium celere</name>
    <dbReference type="NCBI Taxonomy" id="225845"/>
    <lineage>
        <taxon>Bacteria</taxon>
        <taxon>Bacillati</taxon>
        <taxon>Actinomycetota</taxon>
        <taxon>Actinomycetes</taxon>
        <taxon>Micrococcales</taxon>
        <taxon>Brevibacteriaceae</taxon>
        <taxon>Brevibacterium</taxon>
    </lineage>
</organism>